<dbReference type="AlphaFoldDB" id="A0A1N7ATA2"/>
<dbReference type="PANTHER" id="PTHR24412:SF489">
    <property type="entry name" value="RING FINGER DOMAIN AND KELCH REPEAT-CONTAINING PROTEIN DDB_G0271372"/>
    <property type="match status" value="1"/>
</dbReference>
<feature type="domain" description="Secretion system C-terminal sorting" evidence="4">
    <location>
        <begin position="754"/>
        <end position="828"/>
    </location>
</feature>
<keyword evidence="3" id="KW-0732">Signal</keyword>
<keyword evidence="2" id="KW-0677">Repeat</keyword>
<evidence type="ECO:0000256" key="3">
    <source>
        <dbReference type="SAM" id="SignalP"/>
    </source>
</evidence>
<protein>
    <submittedName>
        <fullName evidence="5">Por secretion system C-terminal sorting domain-containing protein</fullName>
    </submittedName>
</protein>
<dbReference type="PANTHER" id="PTHR24412">
    <property type="entry name" value="KELCH PROTEIN"/>
    <property type="match status" value="1"/>
</dbReference>
<dbReference type="InterPro" id="IPR015915">
    <property type="entry name" value="Kelch-typ_b-propeller"/>
</dbReference>
<evidence type="ECO:0000259" key="4">
    <source>
        <dbReference type="Pfam" id="PF18962"/>
    </source>
</evidence>
<name>A0A1N7ATA2_9BACT</name>
<feature type="chain" id="PRO_5012116815" evidence="3">
    <location>
        <begin position="25"/>
        <end position="830"/>
    </location>
</feature>
<dbReference type="SUPFAM" id="SSF117281">
    <property type="entry name" value="Kelch motif"/>
    <property type="match status" value="2"/>
</dbReference>
<dbReference type="RefSeq" id="WP_076423080.1">
    <property type="nucleotide sequence ID" value="NZ_FTNM01000006.1"/>
</dbReference>
<accession>A0A1N7ATA2</accession>
<dbReference type="Proteomes" id="UP000185924">
    <property type="component" value="Unassembled WGS sequence"/>
</dbReference>
<evidence type="ECO:0000313" key="6">
    <source>
        <dbReference type="Proteomes" id="UP000185924"/>
    </source>
</evidence>
<dbReference type="EMBL" id="FTNM01000006">
    <property type="protein sequence ID" value="SIR42350.1"/>
    <property type="molecule type" value="Genomic_DNA"/>
</dbReference>
<evidence type="ECO:0000256" key="2">
    <source>
        <dbReference type="ARBA" id="ARBA00022737"/>
    </source>
</evidence>
<sequence length="830" mass="93286">MKYRLILTLLLLFFSSTIVSNTFANDPKKLWSSWEKVAELPFSKRDGVGVVHFKDEIWMLGGWTYGPLTNDIYKSSDGINWVKVSNGTWQGRHGAGMVAFNDKLWVFSGDGYDDIWSSEDGIDWIMEVDHAPWGRRYTPYITVFDDKIWLMGGISFWDSFGTYNPYTPVAFNDVWSSQDGINWQLETPQAPWGPRGIIHGSLVHNDEMWILGGGNKQWNTPVDMYNDVWKTKNGVDWELVTENALWSPRIHFTTISFDNKIWVIDGTTSTESLTNNVWYSEDGIKWNILESYTKFPRTHASTAFTHDNALFISAGFDIDAIYRYKPPQQQLVKSENAFTFLLNSDPNEVNVNLTSGLKPHIQVQDTSIAIILENNLIKTKATGNTKLLISHPGDYGFYPLDTTYLDLIVKQEQYIIAEALPEAVLQDTVKINILGISGLPVSILPNEHIEIIDENTIIPLVPGDITLELLQDGDDNYAPWSGTISLVIVEQDAVQTLRQKQSLVKEISSISAIYGTEYVDLELESTSGLPLSFQIADTAVATLTADNRVQLKGVGNTRIFVSNAGDSEYYPLFTSAIELTVHKREQHVIEHKSPIKSVYGNEPIKLAFTTDSGIPVKYIVSDTSVANVYEDNLLLVKNAGTTELFVVNDGDKNHLPLENVKIDILVDRKDQQIGVNFPLELVERDTIAISTYSEAGLPVRILPADGLNLIDESSFIPVKSGLIRLVLEQEGNKNYKAWRKEYNLFVISLTGYTVYPNPTKDLIKITTSSYLGSIEKILIHGLDGRSYKSLTLDETLNGYVVDLSNFKSGIYFLSLKFNNGESKTTKIIKQ</sequence>
<dbReference type="InterPro" id="IPR026444">
    <property type="entry name" value="Secre_tail"/>
</dbReference>
<proteinExistence type="predicted"/>
<dbReference type="Gene3D" id="2.120.10.80">
    <property type="entry name" value="Kelch-type beta propeller"/>
    <property type="match status" value="2"/>
</dbReference>
<dbReference type="OrthoDB" id="1078890at2"/>
<dbReference type="NCBIfam" id="TIGR04183">
    <property type="entry name" value="Por_Secre_tail"/>
    <property type="match status" value="1"/>
</dbReference>
<dbReference type="STRING" id="1077936.SAMN05421545_3563"/>
<evidence type="ECO:0000313" key="5">
    <source>
        <dbReference type="EMBL" id="SIR42350.1"/>
    </source>
</evidence>
<evidence type="ECO:0000256" key="1">
    <source>
        <dbReference type="ARBA" id="ARBA00022441"/>
    </source>
</evidence>
<keyword evidence="6" id="KW-1185">Reference proteome</keyword>
<organism evidence="5 6">
    <name type="scientific">Pontibacter lucknowensis</name>
    <dbReference type="NCBI Taxonomy" id="1077936"/>
    <lineage>
        <taxon>Bacteria</taxon>
        <taxon>Pseudomonadati</taxon>
        <taxon>Bacteroidota</taxon>
        <taxon>Cytophagia</taxon>
        <taxon>Cytophagales</taxon>
        <taxon>Hymenobacteraceae</taxon>
        <taxon>Pontibacter</taxon>
    </lineage>
</organism>
<reference evidence="6" key="1">
    <citation type="submission" date="2017-01" db="EMBL/GenBank/DDBJ databases">
        <authorList>
            <person name="Varghese N."/>
            <person name="Submissions S."/>
        </authorList>
    </citation>
    <scope>NUCLEOTIDE SEQUENCE [LARGE SCALE GENOMIC DNA]</scope>
    <source>
        <strain evidence="6">DM9</strain>
    </source>
</reference>
<keyword evidence="1" id="KW-0880">Kelch repeat</keyword>
<gene>
    <name evidence="5" type="ORF">SAMN05421545_3563</name>
</gene>
<feature type="signal peptide" evidence="3">
    <location>
        <begin position="1"/>
        <end position="24"/>
    </location>
</feature>
<dbReference type="Pfam" id="PF18962">
    <property type="entry name" value="Por_Secre_tail"/>
    <property type="match status" value="1"/>
</dbReference>